<keyword evidence="2" id="KW-0680">Restriction system</keyword>
<dbReference type="SUPFAM" id="SSF116734">
    <property type="entry name" value="DNA methylase specificity domain"/>
    <property type="match status" value="1"/>
</dbReference>
<sequence>GKAGGTPKSSNPDYYDGDIPFLSIKDMTSQGKYINYTEKTITKWGLDNSSAWIIPKNSLLYSIYASVGFVAINRKDIATSQAIYGMILKDNVSLEYMYYYLTYYKKNLHKLIETGTQGNLNAKIVKNFDISLPSLKEQELIVNYLSLIDIKIELLTNEINQLSKFKLSLFEQIFV</sequence>
<evidence type="ECO:0000256" key="1">
    <source>
        <dbReference type="ARBA" id="ARBA00010923"/>
    </source>
</evidence>
<dbReference type="AlphaFoldDB" id="A0A1G5WFP8"/>
<dbReference type="InterPro" id="IPR000055">
    <property type="entry name" value="Restrct_endonuc_typeI_TRD"/>
</dbReference>
<dbReference type="Gene3D" id="3.90.220.20">
    <property type="entry name" value="DNA methylase specificity domains"/>
    <property type="match status" value="1"/>
</dbReference>
<dbReference type="GO" id="GO:0003677">
    <property type="term" value="F:DNA binding"/>
    <property type="evidence" value="ECO:0007669"/>
    <property type="project" value="UniProtKB-KW"/>
</dbReference>
<dbReference type="Proteomes" id="UP000323439">
    <property type="component" value="Unassembled WGS sequence"/>
</dbReference>
<keyword evidence="3" id="KW-0238">DNA-binding</keyword>
<name>A0A1G5WFP8_9EURY</name>
<proteinExistence type="inferred from homology"/>
<dbReference type="EMBL" id="FMXB01000010">
    <property type="protein sequence ID" value="SDA56948.1"/>
    <property type="molecule type" value="Genomic_DNA"/>
</dbReference>
<protein>
    <submittedName>
        <fullName evidence="5">Type I restriction enzyme, S subunit</fullName>
    </submittedName>
</protein>
<gene>
    <name evidence="5" type="ORF">SAMN02910315_01378</name>
</gene>
<accession>A0A1G5WFP8</accession>
<dbReference type="PANTHER" id="PTHR30408:SF12">
    <property type="entry name" value="TYPE I RESTRICTION ENZYME MJAVIII SPECIFICITY SUBUNIT"/>
    <property type="match status" value="1"/>
</dbReference>
<dbReference type="CDD" id="cd17275">
    <property type="entry name" value="RMtype1_S_MjaORF132P-TRD1-CR1_like"/>
    <property type="match status" value="1"/>
</dbReference>
<dbReference type="RefSeq" id="WP_188118100.1">
    <property type="nucleotide sequence ID" value="NZ_FMXB01000010.1"/>
</dbReference>
<dbReference type="PANTHER" id="PTHR30408">
    <property type="entry name" value="TYPE-1 RESTRICTION ENZYME ECOKI SPECIFICITY PROTEIN"/>
    <property type="match status" value="1"/>
</dbReference>
<comment type="similarity">
    <text evidence="1">Belongs to the type-I restriction system S methylase family.</text>
</comment>
<evidence type="ECO:0000256" key="3">
    <source>
        <dbReference type="ARBA" id="ARBA00023125"/>
    </source>
</evidence>
<reference evidence="5 6" key="1">
    <citation type="submission" date="2016-10" db="EMBL/GenBank/DDBJ databases">
        <authorList>
            <person name="Varghese N."/>
            <person name="Submissions S."/>
        </authorList>
    </citation>
    <scope>NUCLEOTIDE SEQUENCE [LARGE SCALE GENOMIC DNA]</scope>
    <source>
        <strain evidence="5 6">DSM 16643</strain>
    </source>
</reference>
<dbReference type="OrthoDB" id="81835at2157"/>
<feature type="non-terminal residue" evidence="5">
    <location>
        <position position="1"/>
    </location>
</feature>
<dbReference type="Gene3D" id="1.10.287.1120">
    <property type="entry name" value="Bipartite methylase S protein"/>
    <property type="match status" value="1"/>
</dbReference>
<evidence type="ECO:0000313" key="6">
    <source>
        <dbReference type="Proteomes" id="UP000323439"/>
    </source>
</evidence>
<dbReference type="GO" id="GO:0009307">
    <property type="term" value="P:DNA restriction-modification system"/>
    <property type="evidence" value="ECO:0007669"/>
    <property type="project" value="UniProtKB-KW"/>
</dbReference>
<dbReference type="InterPro" id="IPR044946">
    <property type="entry name" value="Restrct_endonuc_typeI_TRD_sf"/>
</dbReference>
<dbReference type="Pfam" id="PF01420">
    <property type="entry name" value="Methylase_S"/>
    <property type="match status" value="1"/>
</dbReference>
<dbReference type="InterPro" id="IPR052021">
    <property type="entry name" value="Type-I_RS_S_subunit"/>
</dbReference>
<evidence type="ECO:0000259" key="4">
    <source>
        <dbReference type="Pfam" id="PF01420"/>
    </source>
</evidence>
<organism evidence="5 6">
    <name type="scientific">Methanobrevibacter millerae</name>
    <dbReference type="NCBI Taxonomy" id="230361"/>
    <lineage>
        <taxon>Archaea</taxon>
        <taxon>Methanobacteriati</taxon>
        <taxon>Methanobacteriota</taxon>
        <taxon>Methanomada group</taxon>
        <taxon>Methanobacteria</taxon>
        <taxon>Methanobacteriales</taxon>
        <taxon>Methanobacteriaceae</taxon>
        <taxon>Methanobrevibacter</taxon>
    </lineage>
</organism>
<feature type="domain" description="Type I restriction modification DNA specificity" evidence="4">
    <location>
        <begin position="3"/>
        <end position="162"/>
    </location>
</feature>
<keyword evidence="6" id="KW-1185">Reference proteome</keyword>
<evidence type="ECO:0000313" key="5">
    <source>
        <dbReference type="EMBL" id="SDA56948.1"/>
    </source>
</evidence>
<evidence type="ECO:0000256" key="2">
    <source>
        <dbReference type="ARBA" id="ARBA00022747"/>
    </source>
</evidence>